<feature type="non-terminal residue" evidence="1">
    <location>
        <position position="1"/>
    </location>
</feature>
<evidence type="ECO:0000313" key="1">
    <source>
        <dbReference type="EMBL" id="CAG8847801.1"/>
    </source>
</evidence>
<feature type="non-terminal residue" evidence="1">
    <location>
        <position position="112"/>
    </location>
</feature>
<name>A0ABN7X6J5_GIGMA</name>
<accession>A0ABN7X6J5</accession>
<gene>
    <name evidence="1" type="ORF">GMARGA_LOCUS38854</name>
</gene>
<organism evidence="1 2">
    <name type="scientific">Gigaspora margarita</name>
    <dbReference type="NCBI Taxonomy" id="4874"/>
    <lineage>
        <taxon>Eukaryota</taxon>
        <taxon>Fungi</taxon>
        <taxon>Fungi incertae sedis</taxon>
        <taxon>Mucoromycota</taxon>
        <taxon>Glomeromycotina</taxon>
        <taxon>Glomeromycetes</taxon>
        <taxon>Diversisporales</taxon>
        <taxon>Gigasporaceae</taxon>
        <taxon>Gigaspora</taxon>
    </lineage>
</organism>
<protein>
    <submittedName>
        <fullName evidence="1">18028_t:CDS:1</fullName>
    </submittedName>
</protein>
<sequence length="112" mass="13096">NEDMPSLIESFQILKKIYKQQATNSIFAESSSKKDFYSYVFGLCKKALYIVIANSYNQILENLLQLFINEQVLTQSKSTQELFKQELNQEIDNLNISNLFQHKDKDHLGKQK</sequence>
<proteinExistence type="predicted"/>
<dbReference type="EMBL" id="CAJVQB010089340">
    <property type="protein sequence ID" value="CAG8847801.1"/>
    <property type="molecule type" value="Genomic_DNA"/>
</dbReference>
<dbReference type="Proteomes" id="UP000789901">
    <property type="component" value="Unassembled WGS sequence"/>
</dbReference>
<reference evidence="1 2" key="1">
    <citation type="submission" date="2021-06" db="EMBL/GenBank/DDBJ databases">
        <authorList>
            <person name="Kallberg Y."/>
            <person name="Tangrot J."/>
            <person name="Rosling A."/>
        </authorList>
    </citation>
    <scope>NUCLEOTIDE SEQUENCE [LARGE SCALE GENOMIC DNA]</scope>
    <source>
        <strain evidence="1 2">120-4 pot B 10/14</strain>
    </source>
</reference>
<evidence type="ECO:0000313" key="2">
    <source>
        <dbReference type="Proteomes" id="UP000789901"/>
    </source>
</evidence>
<keyword evidence="2" id="KW-1185">Reference proteome</keyword>
<comment type="caution">
    <text evidence="1">The sequence shown here is derived from an EMBL/GenBank/DDBJ whole genome shotgun (WGS) entry which is preliminary data.</text>
</comment>